<dbReference type="Proteomes" id="UP000053797">
    <property type="component" value="Unassembled WGS sequence"/>
</dbReference>
<dbReference type="OrthoDB" id="2353265at2"/>
<comment type="caution">
    <text evidence="1">The sequence shown here is derived from an EMBL/GenBank/DDBJ whole genome shotgun (WGS) entry which is preliminary data.</text>
</comment>
<accession>A0A0V8GGL4</accession>
<organism evidence="1 4">
    <name type="scientific">Exiguobacterium indicum</name>
    <dbReference type="NCBI Taxonomy" id="296995"/>
    <lineage>
        <taxon>Bacteria</taxon>
        <taxon>Bacillati</taxon>
        <taxon>Bacillota</taxon>
        <taxon>Bacilli</taxon>
        <taxon>Bacillales</taxon>
        <taxon>Bacillales Family XII. Incertae Sedis</taxon>
        <taxon>Exiguobacterium</taxon>
    </lineage>
</organism>
<evidence type="ECO:0000313" key="1">
    <source>
        <dbReference type="EMBL" id="KSU49422.1"/>
    </source>
</evidence>
<dbReference type="Proteomes" id="UP000072605">
    <property type="component" value="Unassembled WGS sequence"/>
</dbReference>
<dbReference type="EMBL" id="JBAWKY010000002">
    <property type="protein sequence ID" value="MEI4462683.1"/>
    <property type="molecule type" value="Genomic_DNA"/>
</dbReference>
<protein>
    <submittedName>
        <fullName evidence="1">Uncharacterized protein</fullName>
    </submittedName>
</protein>
<proteinExistence type="predicted"/>
<evidence type="ECO:0000313" key="3">
    <source>
        <dbReference type="EMBL" id="MEI4462683.1"/>
    </source>
</evidence>
<evidence type="ECO:0000313" key="4">
    <source>
        <dbReference type="Proteomes" id="UP000053797"/>
    </source>
</evidence>
<reference evidence="2 5" key="2">
    <citation type="journal article" date="2016" name="Front. Microbiol.">
        <title>Genomic Resource of Rice Seed Associated Bacteria.</title>
        <authorList>
            <person name="Midha S."/>
            <person name="Bansal K."/>
            <person name="Sharma S."/>
            <person name="Kumar N."/>
            <person name="Patil P.P."/>
            <person name="Chaudhry V."/>
            <person name="Patil P.B."/>
        </authorList>
    </citation>
    <scope>NUCLEOTIDE SEQUENCE [LARGE SCALE GENOMIC DNA]</scope>
    <source>
        <strain evidence="2 5">RSA11</strain>
    </source>
</reference>
<dbReference type="EMBL" id="LNQL01000002">
    <property type="protein sequence ID" value="KSU49422.1"/>
    <property type="molecule type" value="Genomic_DNA"/>
</dbReference>
<reference evidence="3 6" key="3">
    <citation type="submission" date="2023-12" db="EMBL/GenBank/DDBJ databases">
        <authorList>
            <person name="Easwaran N."/>
            <person name="Lazarus H.P.S."/>
        </authorList>
    </citation>
    <scope>NUCLEOTIDE SEQUENCE [LARGE SCALE GENOMIC DNA]</scope>
    <source>
        <strain evidence="3 6">VIT-2023</strain>
    </source>
</reference>
<reference evidence="1 4" key="1">
    <citation type="journal article" date="2015" name="Int. J. Syst. Evol. Microbiol.">
        <title>Exiguobacterium enclense sp. nov., isolated from sediment.</title>
        <authorList>
            <person name="Dastager S.G."/>
            <person name="Mawlankar R."/>
            <person name="Sonalkar V.V."/>
            <person name="Thorat M.N."/>
            <person name="Mual P."/>
            <person name="Verma A."/>
            <person name="Krishnamurthi S."/>
            <person name="Tang S.K."/>
            <person name="Li W.J."/>
        </authorList>
    </citation>
    <scope>NUCLEOTIDE SEQUENCE [LARGE SCALE GENOMIC DNA]</scope>
    <source>
        <strain evidence="1 4">NIO-1109</strain>
    </source>
</reference>
<evidence type="ECO:0000313" key="5">
    <source>
        <dbReference type="Proteomes" id="UP000072605"/>
    </source>
</evidence>
<evidence type="ECO:0000313" key="2">
    <source>
        <dbReference type="EMBL" id="KTR27573.1"/>
    </source>
</evidence>
<evidence type="ECO:0000313" key="6">
    <source>
        <dbReference type="Proteomes" id="UP001387110"/>
    </source>
</evidence>
<gene>
    <name evidence="1" type="ORF">AS033_08625</name>
    <name evidence="2" type="ORF">RSA11_05060</name>
    <name evidence="3" type="ORF">SZL87_09630</name>
</gene>
<dbReference type="EMBL" id="LDQV01000013">
    <property type="protein sequence ID" value="KTR27573.1"/>
    <property type="molecule type" value="Genomic_DNA"/>
</dbReference>
<keyword evidence="6" id="KW-1185">Reference proteome</keyword>
<dbReference type="RefSeq" id="WP_023467783.1">
    <property type="nucleotide sequence ID" value="NZ_FMYN01000002.1"/>
</dbReference>
<dbReference type="AlphaFoldDB" id="A0A0V8GGL4"/>
<sequence length="107" mass="12246">MLQPYVQLDETGQPRKGVLPETADGRIVEFYYDTKGEEITVIFVTVPAEDASRKRAFTVGKTFKTVSTLEDFTLLHYEWANDQIFATLEMFADGSKRQIDASRLLDY</sequence>
<name>A0A0V8GGL4_9BACL</name>
<dbReference type="Proteomes" id="UP001387110">
    <property type="component" value="Unassembled WGS sequence"/>
</dbReference>